<dbReference type="Gene3D" id="3.30.63.10">
    <property type="entry name" value="Guanylate Kinase phosphate binding domain"/>
    <property type="match status" value="1"/>
</dbReference>
<proteinExistence type="inferred from homology"/>
<evidence type="ECO:0000256" key="9">
    <source>
        <dbReference type="ARBA" id="ARBA00030128"/>
    </source>
</evidence>
<dbReference type="CDD" id="cd00071">
    <property type="entry name" value="GMPK"/>
    <property type="match status" value="1"/>
</dbReference>
<dbReference type="PROSITE" id="PS50052">
    <property type="entry name" value="GUANYLATE_KINASE_2"/>
    <property type="match status" value="1"/>
</dbReference>
<dbReference type="GO" id="GO:0004385">
    <property type="term" value="F:GMP kinase activity"/>
    <property type="evidence" value="ECO:0007669"/>
    <property type="project" value="UniProtKB-UniRule"/>
</dbReference>
<evidence type="ECO:0000256" key="4">
    <source>
        <dbReference type="ARBA" id="ARBA00016296"/>
    </source>
</evidence>
<keyword evidence="7 11" id="KW-0418">Kinase</keyword>
<protein>
    <recommendedName>
        <fullName evidence="4 11">Guanylate kinase</fullName>
        <ecNumber evidence="3 11">2.7.4.8</ecNumber>
    </recommendedName>
    <alternativeName>
        <fullName evidence="9 11">GMP kinase</fullName>
    </alternativeName>
</protein>
<dbReference type="InterPro" id="IPR008145">
    <property type="entry name" value="GK/Ca_channel_bsu"/>
</dbReference>
<dbReference type="GO" id="GO:0005524">
    <property type="term" value="F:ATP binding"/>
    <property type="evidence" value="ECO:0007669"/>
    <property type="project" value="UniProtKB-UniRule"/>
</dbReference>
<dbReference type="InterPro" id="IPR008144">
    <property type="entry name" value="Guanylate_kin-like_dom"/>
</dbReference>
<dbReference type="InterPro" id="IPR020590">
    <property type="entry name" value="Guanylate_kinase_CS"/>
</dbReference>
<evidence type="ECO:0000256" key="2">
    <source>
        <dbReference type="ARBA" id="ARBA00005790"/>
    </source>
</evidence>
<dbReference type="Gene3D" id="3.40.50.300">
    <property type="entry name" value="P-loop containing nucleotide triphosphate hydrolases"/>
    <property type="match status" value="1"/>
</dbReference>
<evidence type="ECO:0000313" key="13">
    <source>
        <dbReference type="EMBL" id="HIV10620.1"/>
    </source>
</evidence>
<evidence type="ECO:0000313" key="14">
    <source>
        <dbReference type="Proteomes" id="UP000823960"/>
    </source>
</evidence>
<evidence type="ECO:0000256" key="3">
    <source>
        <dbReference type="ARBA" id="ARBA00012961"/>
    </source>
</evidence>
<evidence type="ECO:0000256" key="11">
    <source>
        <dbReference type="HAMAP-Rule" id="MF_00328"/>
    </source>
</evidence>
<name>A0A9D1NPU1_9FIRM</name>
<accession>A0A9D1NPU1</accession>
<dbReference type="AlphaFoldDB" id="A0A9D1NPU1"/>
<reference evidence="13" key="1">
    <citation type="submission" date="2020-10" db="EMBL/GenBank/DDBJ databases">
        <authorList>
            <person name="Gilroy R."/>
        </authorList>
    </citation>
    <scope>NUCLEOTIDE SEQUENCE</scope>
    <source>
        <strain evidence="13">1370</strain>
    </source>
</reference>
<dbReference type="SMART" id="SM00072">
    <property type="entry name" value="GuKc"/>
    <property type="match status" value="1"/>
</dbReference>
<dbReference type="PROSITE" id="PS00856">
    <property type="entry name" value="GUANYLATE_KINASE_1"/>
    <property type="match status" value="1"/>
</dbReference>
<dbReference type="PANTHER" id="PTHR23117">
    <property type="entry name" value="GUANYLATE KINASE-RELATED"/>
    <property type="match status" value="1"/>
</dbReference>
<keyword evidence="11" id="KW-0963">Cytoplasm</keyword>
<keyword evidence="8 11" id="KW-0067">ATP-binding</keyword>
<comment type="subcellular location">
    <subcellularLocation>
        <location evidence="11">Cytoplasm</location>
    </subcellularLocation>
</comment>
<keyword evidence="5 11" id="KW-0808">Transferase</keyword>
<dbReference type="InterPro" id="IPR027417">
    <property type="entry name" value="P-loop_NTPase"/>
</dbReference>
<dbReference type="SUPFAM" id="SSF52540">
    <property type="entry name" value="P-loop containing nucleoside triphosphate hydrolases"/>
    <property type="match status" value="1"/>
</dbReference>
<evidence type="ECO:0000256" key="5">
    <source>
        <dbReference type="ARBA" id="ARBA00022679"/>
    </source>
</evidence>
<dbReference type="FunFam" id="3.30.63.10:FF:000002">
    <property type="entry name" value="Guanylate kinase 1"/>
    <property type="match status" value="1"/>
</dbReference>
<comment type="catalytic activity">
    <reaction evidence="10 11">
        <text>GMP + ATP = GDP + ADP</text>
        <dbReference type="Rhea" id="RHEA:20780"/>
        <dbReference type="ChEBI" id="CHEBI:30616"/>
        <dbReference type="ChEBI" id="CHEBI:58115"/>
        <dbReference type="ChEBI" id="CHEBI:58189"/>
        <dbReference type="ChEBI" id="CHEBI:456216"/>
        <dbReference type="EC" id="2.7.4.8"/>
    </reaction>
</comment>
<evidence type="ECO:0000256" key="6">
    <source>
        <dbReference type="ARBA" id="ARBA00022741"/>
    </source>
</evidence>
<dbReference type="PANTHER" id="PTHR23117:SF13">
    <property type="entry name" value="GUANYLATE KINASE"/>
    <property type="match status" value="1"/>
</dbReference>
<dbReference type="EMBL" id="DVOL01000038">
    <property type="protein sequence ID" value="HIV10620.1"/>
    <property type="molecule type" value="Genomic_DNA"/>
</dbReference>
<feature type="domain" description="Guanylate kinase-like" evidence="12">
    <location>
        <begin position="10"/>
        <end position="188"/>
    </location>
</feature>
<dbReference type="EC" id="2.7.4.8" evidence="3 11"/>
<evidence type="ECO:0000256" key="7">
    <source>
        <dbReference type="ARBA" id="ARBA00022777"/>
    </source>
</evidence>
<comment type="caution">
    <text evidence="13">The sequence shown here is derived from an EMBL/GenBank/DDBJ whole genome shotgun (WGS) entry which is preliminary data.</text>
</comment>
<dbReference type="InterPro" id="IPR017665">
    <property type="entry name" value="Guanylate_kinase"/>
</dbReference>
<feature type="binding site" evidence="11">
    <location>
        <begin position="17"/>
        <end position="24"/>
    </location>
    <ligand>
        <name>ATP</name>
        <dbReference type="ChEBI" id="CHEBI:30616"/>
    </ligand>
</feature>
<comment type="similarity">
    <text evidence="2 11">Belongs to the guanylate kinase family.</text>
</comment>
<gene>
    <name evidence="11 13" type="primary">gmk</name>
    <name evidence="13" type="ORF">IAD28_02855</name>
</gene>
<dbReference type="Pfam" id="PF00625">
    <property type="entry name" value="Guanylate_kin"/>
    <property type="match status" value="1"/>
</dbReference>
<evidence type="ECO:0000256" key="1">
    <source>
        <dbReference type="ARBA" id="ARBA00003531"/>
    </source>
</evidence>
<evidence type="ECO:0000256" key="8">
    <source>
        <dbReference type="ARBA" id="ARBA00022840"/>
    </source>
</evidence>
<dbReference type="HAMAP" id="MF_00328">
    <property type="entry name" value="Guanylate_kinase"/>
    <property type="match status" value="1"/>
</dbReference>
<evidence type="ECO:0000259" key="12">
    <source>
        <dbReference type="PROSITE" id="PS50052"/>
    </source>
</evidence>
<comment type="function">
    <text evidence="1 11">Essential for recycling GMP and indirectly, cGMP.</text>
</comment>
<organism evidence="13 14">
    <name type="scientific">Candidatus Faeciplasma avium</name>
    <dbReference type="NCBI Taxonomy" id="2840798"/>
    <lineage>
        <taxon>Bacteria</taxon>
        <taxon>Bacillati</taxon>
        <taxon>Bacillota</taxon>
        <taxon>Clostridia</taxon>
        <taxon>Eubacteriales</taxon>
        <taxon>Oscillospiraceae</taxon>
        <taxon>Oscillospiraceae incertae sedis</taxon>
        <taxon>Candidatus Faeciplasma</taxon>
    </lineage>
</organism>
<evidence type="ECO:0000256" key="10">
    <source>
        <dbReference type="ARBA" id="ARBA00048594"/>
    </source>
</evidence>
<sequence length="208" mass="23090">MSDKGSVQRGTLYVFSAPSGCGKGTVLKEVRKASSRLVFSVSATTRQPRPGEVDGVDYHFVTKESFNELVRTGGMLEYAIFVDNYYGTPKDRVMSALDSGSDVILEIETAGAMMVKALYPEAVLIFMLPPSVEELKTRLIKRGTDSLEVIDKRVSQAMREISLACNYDYVFVNDRLDEAVQDMLSIMKAARLGVRQNKDLIKGVLKRC</sequence>
<dbReference type="Proteomes" id="UP000823960">
    <property type="component" value="Unassembled WGS sequence"/>
</dbReference>
<dbReference type="GO" id="GO:0005829">
    <property type="term" value="C:cytosol"/>
    <property type="evidence" value="ECO:0007669"/>
    <property type="project" value="TreeGrafter"/>
</dbReference>
<dbReference type="NCBIfam" id="TIGR03263">
    <property type="entry name" value="guanyl_kin"/>
    <property type="match status" value="1"/>
</dbReference>
<keyword evidence="6 11" id="KW-0547">Nucleotide-binding</keyword>
<reference evidence="13" key="2">
    <citation type="journal article" date="2021" name="PeerJ">
        <title>Extensive microbial diversity within the chicken gut microbiome revealed by metagenomics and culture.</title>
        <authorList>
            <person name="Gilroy R."/>
            <person name="Ravi A."/>
            <person name="Getino M."/>
            <person name="Pursley I."/>
            <person name="Horton D.L."/>
            <person name="Alikhan N.F."/>
            <person name="Baker D."/>
            <person name="Gharbi K."/>
            <person name="Hall N."/>
            <person name="Watson M."/>
            <person name="Adriaenssens E.M."/>
            <person name="Foster-Nyarko E."/>
            <person name="Jarju S."/>
            <person name="Secka A."/>
            <person name="Antonio M."/>
            <person name="Oren A."/>
            <person name="Chaudhuri R.R."/>
            <person name="La Ragione R."/>
            <person name="Hildebrand F."/>
            <person name="Pallen M.J."/>
        </authorList>
    </citation>
    <scope>NUCLEOTIDE SEQUENCE</scope>
    <source>
        <strain evidence="13">1370</strain>
    </source>
</reference>